<organism evidence="1 2">
    <name type="scientific">Ambispora gerdemannii</name>
    <dbReference type="NCBI Taxonomy" id="144530"/>
    <lineage>
        <taxon>Eukaryota</taxon>
        <taxon>Fungi</taxon>
        <taxon>Fungi incertae sedis</taxon>
        <taxon>Mucoromycota</taxon>
        <taxon>Glomeromycotina</taxon>
        <taxon>Glomeromycetes</taxon>
        <taxon>Archaeosporales</taxon>
        <taxon>Ambisporaceae</taxon>
        <taxon>Ambispora</taxon>
    </lineage>
</organism>
<name>A0A9N9CNJ3_9GLOM</name>
<dbReference type="OrthoDB" id="2410986at2759"/>
<gene>
    <name evidence="1" type="ORF">AGERDE_LOCUS9420</name>
</gene>
<proteinExistence type="predicted"/>
<keyword evidence="2" id="KW-1185">Reference proteome</keyword>
<reference evidence="1" key="1">
    <citation type="submission" date="2021-06" db="EMBL/GenBank/DDBJ databases">
        <authorList>
            <person name="Kallberg Y."/>
            <person name="Tangrot J."/>
            <person name="Rosling A."/>
        </authorList>
    </citation>
    <scope>NUCLEOTIDE SEQUENCE</scope>
    <source>
        <strain evidence="1">MT106</strain>
    </source>
</reference>
<protein>
    <submittedName>
        <fullName evidence="1">7487_t:CDS:1</fullName>
    </submittedName>
</protein>
<dbReference type="AlphaFoldDB" id="A0A9N9CNJ3"/>
<dbReference type="EMBL" id="CAJVPL010002345">
    <property type="protein sequence ID" value="CAG8607527.1"/>
    <property type="molecule type" value="Genomic_DNA"/>
</dbReference>
<evidence type="ECO:0000313" key="1">
    <source>
        <dbReference type="EMBL" id="CAG8607527.1"/>
    </source>
</evidence>
<evidence type="ECO:0000313" key="2">
    <source>
        <dbReference type="Proteomes" id="UP000789831"/>
    </source>
</evidence>
<comment type="caution">
    <text evidence="1">The sequence shown here is derived from an EMBL/GenBank/DDBJ whole genome shotgun (WGS) entry which is preliminary data.</text>
</comment>
<dbReference type="Proteomes" id="UP000789831">
    <property type="component" value="Unassembled WGS sequence"/>
</dbReference>
<accession>A0A9N9CNJ3</accession>
<sequence>CCVAEFDVIVSPKRTKGFKWTVNIEHATLEGLKNSIRAVYQMPALENDGTVFNMVCDSGKYSPRNDQEFCEMLHLLVSKNSFKFTVFIETPSKAFNNWTFPKVCQLYNLSENPNPDVSVFPTFFCGCSDTKNEKFQTALDKLMLELKTCLATTPINLSYEATKTIYTYSYLASAVSLFETLIRIRPEKLIEGKTDYAMESCATGLIIGVVEVQREDFLQGIAQATVQMESSLASCKRKVDELETEQVVGSVFVIVTDAKEFYFLECTLDDQEKPLFKLSKPAVVVYEDEDMKVKVEKVLSHIVWLLEEVQKADELEGGNKRVKVD</sequence>
<feature type="non-terminal residue" evidence="1">
    <location>
        <position position="325"/>
    </location>
</feature>